<sequence length="199" mass="23454">MDRQSQFKAREVLILNVAEQLMLENGDDTTMTLDGLAAALDLAKGTLYKHFKSKDELYMLLILRNEQQLLDLMLHDAGQDFSIQLEHLMQYHFKHPERTILFHLLEEKLSMAAKRIQPRFSQLYRIRKQRLKMMVYLTDEYLKQQQSRISVRDYLAAVWALIYGGSLLLNSSFYQRYLGSRTTLKRLYVQQALCLSKNT</sequence>
<evidence type="ECO:0000313" key="5">
    <source>
        <dbReference type="EMBL" id="SNQ28586.1"/>
    </source>
</evidence>
<dbReference type="InterPro" id="IPR009057">
    <property type="entry name" value="Homeodomain-like_sf"/>
</dbReference>
<feature type="domain" description="HTH tetR-type" evidence="4">
    <location>
        <begin position="8"/>
        <end position="69"/>
    </location>
</feature>
<evidence type="ECO:0000256" key="2">
    <source>
        <dbReference type="PROSITE-ProRule" id="PRU00335"/>
    </source>
</evidence>
<keyword evidence="3" id="KW-0472">Membrane</keyword>
<dbReference type="Proteomes" id="UP000243463">
    <property type="component" value="Unassembled WGS sequence"/>
</dbReference>
<name>A0A217EEH9_9GAMM</name>
<dbReference type="SUPFAM" id="SSF46689">
    <property type="entry name" value="Homeodomain-like"/>
    <property type="match status" value="1"/>
</dbReference>
<evidence type="ECO:0000256" key="3">
    <source>
        <dbReference type="SAM" id="Phobius"/>
    </source>
</evidence>
<dbReference type="RefSeq" id="WP_088822627.1">
    <property type="nucleotide sequence ID" value="NZ_FZLN01000001.1"/>
</dbReference>
<reference evidence="6" key="1">
    <citation type="submission" date="2017-06" db="EMBL/GenBank/DDBJ databases">
        <authorList>
            <person name="Varghese N."/>
            <person name="Submissions S."/>
        </authorList>
    </citation>
    <scope>NUCLEOTIDE SEQUENCE [LARGE SCALE GENOMIC DNA]</scope>
    <source>
        <strain evidence="6">ANC 5114</strain>
    </source>
</reference>
<keyword evidence="6" id="KW-1185">Reference proteome</keyword>
<evidence type="ECO:0000256" key="1">
    <source>
        <dbReference type="ARBA" id="ARBA00023125"/>
    </source>
</evidence>
<evidence type="ECO:0000259" key="4">
    <source>
        <dbReference type="PROSITE" id="PS50977"/>
    </source>
</evidence>
<protein>
    <submittedName>
        <fullName evidence="5">Transcriptional regulator, TetR family</fullName>
    </submittedName>
</protein>
<feature type="DNA-binding region" description="H-T-H motif" evidence="2">
    <location>
        <begin position="32"/>
        <end position="51"/>
    </location>
</feature>
<dbReference type="OrthoDB" id="63332at2"/>
<dbReference type="PROSITE" id="PS50977">
    <property type="entry name" value="HTH_TETR_2"/>
    <property type="match status" value="1"/>
</dbReference>
<dbReference type="GO" id="GO:0003677">
    <property type="term" value="F:DNA binding"/>
    <property type="evidence" value="ECO:0007669"/>
    <property type="project" value="UniProtKB-UniRule"/>
</dbReference>
<accession>A0A217EEH9</accession>
<evidence type="ECO:0000313" key="6">
    <source>
        <dbReference type="Proteomes" id="UP000243463"/>
    </source>
</evidence>
<dbReference type="Gene3D" id="1.10.357.10">
    <property type="entry name" value="Tetracycline Repressor, domain 2"/>
    <property type="match status" value="1"/>
</dbReference>
<keyword evidence="3" id="KW-0812">Transmembrane</keyword>
<dbReference type="AlphaFoldDB" id="A0A217EEH9"/>
<keyword evidence="1 2" id="KW-0238">DNA-binding</keyword>
<dbReference type="InterPro" id="IPR001647">
    <property type="entry name" value="HTH_TetR"/>
</dbReference>
<keyword evidence="3" id="KW-1133">Transmembrane helix</keyword>
<gene>
    <name evidence="5" type="ORF">SAMN05444584_0510</name>
</gene>
<organism evidence="5 6">
    <name type="scientific">Acinetobacter apis</name>
    <dbReference type="NCBI Taxonomy" id="1229165"/>
    <lineage>
        <taxon>Bacteria</taxon>
        <taxon>Pseudomonadati</taxon>
        <taxon>Pseudomonadota</taxon>
        <taxon>Gammaproteobacteria</taxon>
        <taxon>Moraxellales</taxon>
        <taxon>Moraxellaceae</taxon>
        <taxon>Acinetobacter</taxon>
    </lineage>
</organism>
<proteinExistence type="predicted"/>
<dbReference type="Pfam" id="PF00440">
    <property type="entry name" value="TetR_N"/>
    <property type="match status" value="1"/>
</dbReference>
<feature type="transmembrane region" description="Helical" evidence="3">
    <location>
        <begin position="154"/>
        <end position="174"/>
    </location>
</feature>
<dbReference type="EMBL" id="FZLN01000001">
    <property type="protein sequence ID" value="SNQ28586.1"/>
    <property type="molecule type" value="Genomic_DNA"/>
</dbReference>